<dbReference type="SUPFAM" id="SSF46785">
    <property type="entry name" value="Winged helix' DNA-binding domain"/>
    <property type="match status" value="1"/>
</dbReference>
<dbReference type="EMBL" id="BK016029">
    <property type="protein sequence ID" value="DAF90471.1"/>
    <property type="molecule type" value="Genomic_DNA"/>
</dbReference>
<sequence>MLKPEQRAIVDFLAREKSISTRQVRSLLGCDIKEAYDRLKRLTLAGIVKNVGKPHHPEYRLTHRWRSRVAPAACPPAPKTAAQICREKWQGYQVHKIFGSAQK</sequence>
<accession>A0A8S5U7L8</accession>
<organism evidence="1">
    <name type="scientific">Myoviridae sp. ctdyF5</name>
    <dbReference type="NCBI Taxonomy" id="2825144"/>
    <lineage>
        <taxon>Viruses</taxon>
        <taxon>Duplodnaviria</taxon>
        <taxon>Heunggongvirae</taxon>
        <taxon>Uroviricota</taxon>
        <taxon>Caudoviricetes</taxon>
    </lineage>
</organism>
<name>A0A8S5U7L8_9CAUD</name>
<protein>
    <submittedName>
        <fullName evidence="1">Winged helix-turn-helix domain protein</fullName>
    </submittedName>
</protein>
<evidence type="ECO:0000313" key="1">
    <source>
        <dbReference type="EMBL" id="DAF90471.1"/>
    </source>
</evidence>
<dbReference type="InterPro" id="IPR036390">
    <property type="entry name" value="WH_DNA-bd_sf"/>
</dbReference>
<reference evidence="1" key="1">
    <citation type="journal article" date="2021" name="Proc. Natl. Acad. Sci. U.S.A.">
        <title>A Catalog of Tens of Thousands of Viruses from Human Metagenomes Reveals Hidden Associations with Chronic Diseases.</title>
        <authorList>
            <person name="Tisza M.J."/>
            <person name="Buck C.B."/>
        </authorList>
    </citation>
    <scope>NUCLEOTIDE SEQUENCE</scope>
    <source>
        <strain evidence="1">CtdyF5</strain>
    </source>
</reference>
<proteinExistence type="predicted"/>